<dbReference type="PANTHER" id="PTHR23159:SF31">
    <property type="entry name" value="CENTROSOME-ASSOCIATED PROTEIN CEP250 ISOFORM X1"/>
    <property type="match status" value="1"/>
</dbReference>
<comment type="caution">
    <text evidence="3">The sequence shown here is derived from an EMBL/GenBank/DDBJ whole genome shotgun (WGS) entry which is preliminary data.</text>
</comment>
<name>A0AAV7XVR5_9NEOP</name>
<dbReference type="Proteomes" id="UP001075354">
    <property type="component" value="Chromosome 5"/>
</dbReference>
<feature type="coiled-coil region" evidence="1">
    <location>
        <begin position="1047"/>
        <end position="1074"/>
    </location>
</feature>
<feature type="coiled-coil region" evidence="1">
    <location>
        <begin position="166"/>
        <end position="254"/>
    </location>
</feature>
<feature type="coiled-coil region" evidence="1">
    <location>
        <begin position="687"/>
        <end position="987"/>
    </location>
</feature>
<accession>A0AAV7XVR5</accession>
<proteinExistence type="predicted"/>
<feature type="coiled-coil region" evidence="1">
    <location>
        <begin position="278"/>
        <end position="361"/>
    </location>
</feature>
<feature type="coiled-coil region" evidence="1">
    <location>
        <begin position="21"/>
        <end position="140"/>
    </location>
</feature>
<dbReference type="Gene3D" id="1.10.287.1490">
    <property type="match status" value="1"/>
</dbReference>
<feature type="region of interest" description="Disordered" evidence="2">
    <location>
        <begin position="1494"/>
        <end position="1515"/>
    </location>
</feature>
<evidence type="ECO:0000313" key="4">
    <source>
        <dbReference type="Proteomes" id="UP001075354"/>
    </source>
</evidence>
<evidence type="ECO:0000256" key="1">
    <source>
        <dbReference type="SAM" id="Coils"/>
    </source>
</evidence>
<gene>
    <name evidence="3" type="ORF">ONE63_007567</name>
</gene>
<feature type="coiled-coil region" evidence="1">
    <location>
        <begin position="1124"/>
        <end position="1167"/>
    </location>
</feature>
<feature type="coiled-coil region" evidence="1">
    <location>
        <begin position="1252"/>
        <end position="1286"/>
    </location>
</feature>
<feature type="coiled-coil region" evidence="1">
    <location>
        <begin position="387"/>
        <end position="571"/>
    </location>
</feature>
<keyword evidence="1" id="KW-0175">Coiled coil</keyword>
<dbReference type="EMBL" id="JAPTSV010000005">
    <property type="protein sequence ID" value="KAJ1527604.1"/>
    <property type="molecule type" value="Genomic_DNA"/>
</dbReference>
<evidence type="ECO:0000256" key="2">
    <source>
        <dbReference type="SAM" id="MobiDB-lite"/>
    </source>
</evidence>
<protein>
    <recommendedName>
        <fullName evidence="5">Golgin subfamily B member 1-like</fullName>
    </recommendedName>
</protein>
<feature type="coiled-coil region" evidence="1">
    <location>
        <begin position="1765"/>
        <end position="1886"/>
    </location>
</feature>
<evidence type="ECO:0000313" key="3">
    <source>
        <dbReference type="EMBL" id="KAJ1527604.1"/>
    </source>
</evidence>
<evidence type="ECO:0008006" key="5">
    <source>
        <dbReference type="Google" id="ProtNLM"/>
    </source>
</evidence>
<dbReference type="PANTHER" id="PTHR23159">
    <property type="entry name" value="CENTROSOMAL PROTEIN 2"/>
    <property type="match status" value="1"/>
</dbReference>
<sequence>MHDKHVLRTSFVQSVFNPLQESDLSGELVHLQNRIAELEEEKGNLQLHLIEIEDSTGELKGQLSLKDVLEQELSELKLKLEDRENEIQSLRESLGNAQRSPCPDQLSDLEKELAEARISLKEWQCRYEDLENQLAEKVTEVRAENVVCGEQTVGQNFTSDKQTAFKENLEEKVRYLEESMREKRIQVQELETLIQNSLEKIEIISSQGDCTNCLTFKQQVLDQDTQIKSLEASIDALKEENETLRVEINGAGNLTNVEAPVALQSAKPQNPVNALEDITDLQRQLIEASGELELKREECARLEGKLKAQIEKSKKIAINLKVKTLANKDLEERISKYETLVQSNKTEVEGLMKEKQDLIEKWQMETSEKDATLRQTAENLALRELDIQNLSQQLVDKSSAVDELQAALASLQARTSELQLIVEEKSAAIERLNIDNAEHHQQVESEKLSELQREVVTLRNQILSESEEKQAAILKLENFTKQAKLKLAKEKKVRSELLEKQNELEALLTEKNSAVAVLHEQHAMALQSAQLEKEAVQVSLGEQQEQIYLLRQQLEQERSKLQYASENVNAEEAVEMTEELQVIPSVESFQTEIDDMCLSFNGSSPQDVLPILEDEKTKTMDELRTSFESLHCQIIERLHNRPDVHGDRKLFAELRNLITRVMNRTAALESKIKQIVAESDSILHNKLHEAERSIQSLENSLSEAKNYIELKDKEKVNLEETVNKIDQERWTLCQQIQEKTKNYFDLEVKLKEMNDETSTLLQTRSSLQEQLQEKETFVQNLQSKLQSSVLHSEQLQQEINNLHQHNNDLRIDLERAHEECEALKLKYLTAEKDINTANVSVVELKAAYEDAVKKGESLQQQVDESTQYYSEMHNQLQNSSQEIAELQQQLERTTQTTSQLKEEVCAISNVHSQQSASWENEKEQFEKRISDLTQELQGAIAQASKDATHLSPQTENGEVEEQLRQQLAEKTAELENYQRRLIQLQMGAPGVLDVPLFNFSSNENQAFQEQEKVAIQQEVYQVHTSNSDSVLDAFKPAASFFEKTPEVDNLHIKIQSLTEQLNALQSEKDALEVEKCHLRANLETLREELNISQADLQATQPTIEDLKLKVSELTATLQATEVCIEEERNSASKLQGKIEALQWKLENEKYEKETAENELKVQAQKQAEERPDIPQSLDTHVSSLQDSGSGFNRTEKQDSFDGQKADETLMESNMTLLESELRGMVMSHLDGNLKQDAESGGKENTDTLFSHVKELKIKLSQLETEKKNALSEIDVLRAQIEALSQSSTEIVSSTSQTESGVNDSLMNEDDSWGWGAESAHLEVQHQQQKSQSVTVPDDFVKELQEQIDSLKVENEKLEKDKLQAAEDLKASQIRAAKLTRKLRDLKSKYDEITGKSRSTDSPFDSLDQAIEEERMKQMQGLEKELKDMQTEFNTLKADRDRLQKQVDVLSSANERMVEAKERQDVEVEMWQKRSKDLTTQVQALEWKISELEDGKEESTTEFSKVPESSPSVTQPTETLNAVEIDQLLKENHTWNANYENLMQEYQKLRAQCLADSEQRTQIDALVAQQKGMIERLEHEKTYFQDVYDSLKMDYESACAQLASIQTTQSEDGQFVQKAEELEIKLRSAEGQLQESISQLQMVTSDNADLQARCSHLTNERESLVKQLGEGQSRLEITALEMSRLQENIRVLEEKSAPVQPEPIHEVFVTQEASAQSSAPGSSVFTWGSVVSGAEGDQPAGDIFDSIASSTAQGLEEQLAMKDSEMQKDKRMIETLKRTMAESEQEWNQIIEYHKSQLESAKQTISDLQSEVESLKQFASGTVEVVNREDDYNEQREKYQEMQTLVFTKEKELENLQINLAVSEETKRKLEAELQSKKAEVDRLLSEIPQNSRESAPQSVQVSGPDVQVASGYGSGTLPISSMSIPPVSSVNKNLSNELDLALYMLHERDVRCEELTLELTQVGQVVKHISSSTTFFSVHPNISLYFFPFP</sequence>
<reference evidence="3" key="1">
    <citation type="submission" date="2022-12" db="EMBL/GenBank/DDBJ databases">
        <title>Chromosome-level genome assembly of the bean flower thrips Megalurothrips usitatus.</title>
        <authorList>
            <person name="Ma L."/>
            <person name="Liu Q."/>
            <person name="Li H."/>
            <person name="Cai W."/>
        </authorList>
    </citation>
    <scope>NUCLEOTIDE SEQUENCE</scope>
    <source>
        <strain evidence="3">Cailab_2022a</strain>
    </source>
</reference>
<organism evidence="3 4">
    <name type="scientific">Megalurothrips usitatus</name>
    <name type="common">bean blossom thrips</name>
    <dbReference type="NCBI Taxonomy" id="439358"/>
    <lineage>
        <taxon>Eukaryota</taxon>
        <taxon>Metazoa</taxon>
        <taxon>Ecdysozoa</taxon>
        <taxon>Arthropoda</taxon>
        <taxon>Hexapoda</taxon>
        <taxon>Insecta</taxon>
        <taxon>Pterygota</taxon>
        <taxon>Neoptera</taxon>
        <taxon>Paraneoptera</taxon>
        <taxon>Thysanoptera</taxon>
        <taxon>Terebrantia</taxon>
        <taxon>Thripoidea</taxon>
        <taxon>Thripidae</taxon>
        <taxon>Megalurothrips</taxon>
    </lineage>
</organism>
<feature type="coiled-coil region" evidence="1">
    <location>
        <begin position="1618"/>
        <end position="1694"/>
    </location>
</feature>
<keyword evidence="4" id="KW-1185">Reference proteome</keyword>
<feature type="compositionally biased region" description="Polar residues" evidence="2">
    <location>
        <begin position="1500"/>
        <end position="1515"/>
    </location>
</feature>